<keyword evidence="1" id="KW-0812">Transmembrane</keyword>
<organism evidence="2">
    <name type="scientific">marine sediment metagenome</name>
    <dbReference type="NCBI Taxonomy" id="412755"/>
    <lineage>
        <taxon>unclassified sequences</taxon>
        <taxon>metagenomes</taxon>
        <taxon>ecological metagenomes</taxon>
    </lineage>
</organism>
<name>X1S7Q0_9ZZZZ</name>
<feature type="transmembrane region" description="Helical" evidence="1">
    <location>
        <begin position="121"/>
        <end position="141"/>
    </location>
</feature>
<feature type="non-terminal residue" evidence="2">
    <location>
        <position position="1"/>
    </location>
</feature>
<proteinExistence type="predicted"/>
<sequence>PESLLYTPGDTITITLTITNPTEERRIYALPFALIRGGVIISVGLVTVDDTSSWWVDGGETEEISFELSPGISDCYLNISLLGGITLEEEELEVIEEIIDSLTTYLYSTVTPTVQPLAVQAQWFSAALIGFAVATGIMLILPKIVGVVKEKEKE</sequence>
<evidence type="ECO:0000313" key="2">
    <source>
        <dbReference type="EMBL" id="GAI88948.1"/>
    </source>
</evidence>
<keyword evidence="1" id="KW-0472">Membrane</keyword>
<keyword evidence="1" id="KW-1133">Transmembrane helix</keyword>
<gene>
    <name evidence="2" type="ORF">S12H4_36065</name>
</gene>
<evidence type="ECO:0000256" key="1">
    <source>
        <dbReference type="SAM" id="Phobius"/>
    </source>
</evidence>
<accession>X1S7Q0</accession>
<protein>
    <recommendedName>
        <fullName evidence="3">CARDB domain-containing protein</fullName>
    </recommendedName>
</protein>
<dbReference type="EMBL" id="BARW01021472">
    <property type="protein sequence ID" value="GAI88948.1"/>
    <property type="molecule type" value="Genomic_DNA"/>
</dbReference>
<feature type="transmembrane region" description="Helical" evidence="1">
    <location>
        <begin position="27"/>
        <end position="48"/>
    </location>
</feature>
<comment type="caution">
    <text evidence="2">The sequence shown here is derived from an EMBL/GenBank/DDBJ whole genome shotgun (WGS) entry which is preliminary data.</text>
</comment>
<evidence type="ECO:0008006" key="3">
    <source>
        <dbReference type="Google" id="ProtNLM"/>
    </source>
</evidence>
<dbReference type="AlphaFoldDB" id="X1S7Q0"/>
<reference evidence="2" key="1">
    <citation type="journal article" date="2014" name="Front. Microbiol.">
        <title>High frequency of phylogenetically diverse reductive dehalogenase-homologous genes in deep subseafloor sedimentary metagenomes.</title>
        <authorList>
            <person name="Kawai M."/>
            <person name="Futagami T."/>
            <person name="Toyoda A."/>
            <person name="Takaki Y."/>
            <person name="Nishi S."/>
            <person name="Hori S."/>
            <person name="Arai W."/>
            <person name="Tsubouchi T."/>
            <person name="Morono Y."/>
            <person name="Uchiyama I."/>
            <person name="Ito T."/>
            <person name="Fujiyama A."/>
            <person name="Inagaki F."/>
            <person name="Takami H."/>
        </authorList>
    </citation>
    <scope>NUCLEOTIDE SEQUENCE</scope>
    <source>
        <strain evidence="2">Expedition CK06-06</strain>
    </source>
</reference>